<dbReference type="WBParaSite" id="ES5_v2.g20607.t1">
    <property type="protein sequence ID" value="ES5_v2.g20607.t1"/>
    <property type="gene ID" value="ES5_v2.g20607"/>
</dbReference>
<dbReference type="Proteomes" id="UP000887579">
    <property type="component" value="Unplaced"/>
</dbReference>
<proteinExistence type="predicted"/>
<organism evidence="1 2">
    <name type="scientific">Panagrolaimus sp. ES5</name>
    <dbReference type="NCBI Taxonomy" id="591445"/>
    <lineage>
        <taxon>Eukaryota</taxon>
        <taxon>Metazoa</taxon>
        <taxon>Ecdysozoa</taxon>
        <taxon>Nematoda</taxon>
        <taxon>Chromadorea</taxon>
        <taxon>Rhabditida</taxon>
        <taxon>Tylenchina</taxon>
        <taxon>Panagrolaimomorpha</taxon>
        <taxon>Panagrolaimoidea</taxon>
        <taxon>Panagrolaimidae</taxon>
        <taxon>Panagrolaimus</taxon>
    </lineage>
</organism>
<protein>
    <submittedName>
        <fullName evidence="2">Macrophage-expressed gene 1 protein</fullName>
    </submittedName>
</protein>
<accession>A0AC34FTC9</accession>
<reference evidence="2" key="1">
    <citation type="submission" date="2022-11" db="UniProtKB">
        <authorList>
            <consortium name="WormBaseParasite"/>
        </authorList>
    </citation>
    <scope>IDENTIFICATION</scope>
</reference>
<name>A0AC34FTC9_9BILA</name>
<evidence type="ECO:0000313" key="1">
    <source>
        <dbReference type="Proteomes" id="UP000887579"/>
    </source>
</evidence>
<sequence length="411" mass="45729">GSAVFAQYKSESLINDYGTHIINKAQAGGRVILRTFVTFSDVKEKKSKSIAVSASVSAEGFGVKASVSGGGGSTNAQETEDKSYTRETFIITKGGPDIDRLLSPSEGDSELKMDSLVGLKEEGVFLYSMIHPGILEGYEDGHIQVLHELIFNATVQYYSHNTIPGCTDPLEENYNYRVRPECANFNHVNPYTNSDECPPGYVPQKVKEFYIDITNRNENGTKKNCDFPYSIFGCQTTVVEYPIRDVIKITSFWCKSEAPEIDLPDDPVAMFGGIFEVDNIFSDDVGCPVGFSAYPFLHSLKICMAKYNKKLVNSSVAFGGMFQCRDVVQESEKGFSKYLAATIDGCSYHYCARVLCKSGLTTLPKLCRPPYTDREAAMSQTRMQYKESMKLLTDKLEEEKKKKSDQLKPGK</sequence>
<evidence type="ECO:0000313" key="2">
    <source>
        <dbReference type="WBParaSite" id="ES5_v2.g20607.t1"/>
    </source>
</evidence>